<keyword evidence="1" id="KW-0413">Isomerase</keyword>
<dbReference type="AlphaFoldDB" id="A0A7S4BMR3"/>
<protein>
    <recommendedName>
        <fullName evidence="4">tRNA pseudouridine synthase</fullName>
    </recommendedName>
</protein>
<feature type="region of interest" description="Disordered" evidence="2">
    <location>
        <begin position="178"/>
        <end position="205"/>
    </location>
</feature>
<dbReference type="GO" id="GO:0005737">
    <property type="term" value="C:cytoplasm"/>
    <property type="evidence" value="ECO:0007669"/>
    <property type="project" value="TreeGrafter"/>
</dbReference>
<reference evidence="3" key="1">
    <citation type="submission" date="2021-01" db="EMBL/GenBank/DDBJ databases">
        <authorList>
            <person name="Corre E."/>
            <person name="Pelletier E."/>
            <person name="Niang G."/>
            <person name="Scheremetjew M."/>
            <person name="Finn R."/>
            <person name="Kale V."/>
            <person name="Holt S."/>
            <person name="Cochrane G."/>
            <person name="Meng A."/>
            <person name="Brown T."/>
            <person name="Cohen L."/>
        </authorList>
    </citation>
    <scope>NUCLEOTIDE SEQUENCE</scope>
    <source>
        <strain evidence="3">CCMP645</strain>
    </source>
</reference>
<feature type="compositionally biased region" description="Basic residues" evidence="2">
    <location>
        <begin position="71"/>
        <end position="80"/>
    </location>
</feature>
<evidence type="ECO:0000256" key="2">
    <source>
        <dbReference type="SAM" id="MobiDB-lite"/>
    </source>
</evidence>
<evidence type="ECO:0008006" key="4">
    <source>
        <dbReference type="Google" id="ProtNLM"/>
    </source>
</evidence>
<dbReference type="EMBL" id="HBIZ01036914">
    <property type="protein sequence ID" value="CAE0770909.1"/>
    <property type="molecule type" value="Transcribed_RNA"/>
</dbReference>
<dbReference type="SUPFAM" id="SSF55120">
    <property type="entry name" value="Pseudouridine synthase"/>
    <property type="match status" value="1"/>
</dbReference>
<feature type="compositionally biased region" description="Basic and acidic residues" evidence="2">
    <location>
        <begin position="181"/>
        <end position="199"/>
    </location>
</feature>
<dbReference type="GO" id="GO:1990481">
    <property type="term" value="P:mRNA pseudouridine synthesis"/>
    <property type="evidence" value="ECO:0007669"/>
    <property type="project" value="TreeGrafter"/>
</dbReference>
<gene>
    <name evidence="3" type="ORF">PCAR00345_LOCUS23521</name>
</gene>
<proteinExistence type="predicted"/>
<evidence type="ECO:0000256" key="1">
    <source>
        <dbReference type="ARBA" id="ARBA00023235"/>
    </source>
</evidence>
<dbReference type="GO" id="GO:0009982">
    <property type="term" value="F:pseudouridine synthase activity"/>
    <property type="evidence" value="ECO:0007669"/>
    <property type="project" value="InterPro"/>
</dbReference>
<sequence>MSTSGHSRAALEKLSKDDLVDLLLKQGYRSLGKQGVETDQQPRGESSLLSSDCAQNGSSTAGADDGSKDSHAKKKQKKREPRPFDMSNYGQRHIALRLAYDGGQYCGMACQQATSNTIEGRLFEALLKTRLIVDPDKCSFSRGGRTDKGVSALGQVVGLRVRSRLSQAVIDAFSASTFPKSESRSPARSDSGGPDRDEPAQGGGYLSHEQRRQAVSLPGLAASMAAREGEFDYVRMLNASLPAEIRVLSWSPVPETFSARFGATHRTYKYFFLRNRLDVSRMRCAAALTRRCDRMRPCE</sequence>
<dbReference type="GO" id="GO:0031119">
    <property type="term" value="P:tRNA pseudouridine synthesis"/>
    <property type="evidence" value="ECO:0007669"/>
    <property type="project" value="TreeGrafter"/>
</dbReference>
<dbReference type="InterPro" id="IPR020094">
    <property type="entry name" value="TruA/RsuA/RluB/E/F_N"/>
</dbReference>
<dbReference type="GO" id="GO:0003723">
    <property type="term" value="F:RNA binding"/>
    <property type="evidence" value="ECO:0007669"/>
    <property type="project" value="InterPro"/>
</dbReference>
<dbReference type="PANTHER" id="PTHR11142:SF5">
    <property type="entry name" value="TRNA PSEUDOURIDINE(38_39) SYNTHASE"/>
    <property type="match status" value="1"/>
</dbReference>
<dbReference type="InterPro" id="IPR001406">
    <property type="entry name" value="PsdUridine_synth_TruA"/>
</dbReference>
<feature type="region of interest" description="Disordered" evidence="2">
    <location>
        <begin position="31"/>
        <end position="88"/>
    </location>
</feature>
<accession>A0A7S4BMR3</accession>
<dbReference type="InterPro" id="IPR020103">
    <property type="entry name" value="PsdUridine_synth_cat_dom_sf"/>
</dbReference>
<name>A0A7S4BMR3_CHRCT</name>
<feature type="compositionally biased region" description="Polar residues" evidence="2">
    <location>
        <begin position="37"/>
        <end position="61"/>
    </location>
</feature>
<dbReference type="GO" id="GO:0005634">
    <property type="term" value="C:nucleus"/>
    <property type="evidence" value="ECO:0007669"/>
    <property type="project" value="TreeGrafter"/>
</dbReference>
<dbReference type="PANTHER" id="PTHR11142">
    <property type="entry name" value="PSEUDOURIDYLATE SYNTHASE"/>
    <property type="match status" value="1"/>
</dbReference>
<organism evidence="3">
    <name type="scientific">Chrysotila carterae</name>
    <name type="common">Marine alga</name>
    <name type="synonym">Syracosphaera carterae</name>
    <dbReference type="NCBI Taxonomy" id="13221"/>
    <lineage>
        <taxon>Eukaryota</taxon>
        <taxon>Haptista</taxon>
        <taxon>Haptophyta</taxon>
        <taxon>Prymnesiophyceae</taxon>
        <taxon>Isochrysidales</taxon>
        <taxon>Isochrysidaceae</taxon>
        <taxon>Chrysotila</taxon>
    </lineage>
</organism>
<evidence type="ECO:0000313" key="3">
    <source>
        <dbReference type="EMBL" id="CAE0770909.1"/>
    </source>
</evidence>
<dbReference type="Gene3D" id="3.30.70.580">
    <property type="entry name" value="Pseudouridine synthase I, catalytic domain, N-terminal subdomain"/>
    <property type="match status" value="1"/>
</dbReference>